<protein>
    <submittedName>
        <fullName evidence="2">Putative translation initiation factor if-2</fullName>
    </submittedName>
</protein>
<evidence type="ECO:0000256" key="1">
    <source>
        <dbReference type="SAM" id="MobiDB-lite"/>
    </source>
</evidence>
<organism evidence="2">
    <name type="scientific">Rhipicephalus pulchellus</name>
    <name type="common">Yellow backed tick</name>
    <name type="synonym">Dermacentor pulchellus</name>
    <dbReference type="NCBI Taxonomy" id="72859"/>
    <lineage>
        <taxon>Eukaryota</taxon>
        <taxon>Metazoa</taxon>
        <taxon>Ecdysozoa</taxon>
        <taxon>Arthropoda</taxon>
        <taxon>Chelicerata</taxon>
        <taxon>Arachnida</taxon>
        <taxon>Acari</taxon>
        <taxon>Parasitiformes</taxon>
        <taxon>Ixodida</taxon>
        <taxon>Ixodoidea</taxon>
        <taxon>Ixodidae</taxon>
        <taxon>Rhipicephalinae</taxon>
        <taxon>Rhipicephalus</taxon>
        <taxon>Rhipicephalus</taxon>
    </lineage>
</organism>
<dbReference type="GO" id="GO:0003743">
    <property type="term" value="F:translation initiation factor activity"/>
    <property type="evidence" value="ECO:0007669"/>
    <property type="project" value="UniProtKB-KW"/>
</dbReference>
<dbReference type="EMBL" id="GACK01001279">
    <property type="protein sequence ID" value="JAA63755.1"/>
    <property type="molecule type" value="mRNA"/>
</dbReference>
<name>L7MIE3_RHIPC</name>
<proteinExistence type="evidence at transcript level"/>
<keyword evidence="2" id="KW-0648">Protein biosynthesis</keyword>
<feature type="compositionally biased region" description="Basic and acidic residues" evidence="1">
    <location>
        <begin position="125"/>
        <end position="137"/>
    </location>
</feature>
<evidence type="ECO:0000313" key="2">
    <source>
        <dbReference type="EMBL" id="JAA63755.1"/>
    </source>
</evidence>
<sequence>SRCCAGVYASSHCSHWRRSCPTMNRIPSMSTATHYEPLPTMNTAEAKAAERRVRNAAASRGQRQDPAVRARDAEAKRAYRQADPAVRAREGEERRQCRQQAQASTSTDVATEARAHTAKAARARRQADPERRAREAEAAWARRQADSELRPCEAEAVRKRSQVNPEAARSQDAAVKRLKRSLPEVGGTDARFKRDFIDRSFGHSCKVWDRLCNNLTTISTIRKE</sequence>
<feature type="region of interest" description="Disordered" evidence="1">
    <location>
        <begin position="53"/>
        <end position="146"/>
    </location>
</feature>
<accession>L7MIE3</accession>
<reference evidence="2" key="2">
    <citation type="journal article" date="2015" name="J. Proteomics">
        <title>Sexual differences in the sialomes of the zebra tick, Rhipicephalus pulchellus.</title>
        <authorList>
            <person name="Tan A.W."/>
            <person name="Francischetti I.M."/>
            <person name="Slovak M."/>
            <person name="Kini R.M."/>
            <person name="Ribeiro J.M."/>
        </authorList>
    </citation>
    <scope>NUCLEOTIDE SEQUENCE</scope>
    <source>
        <tissue evidence="2">Salivary gland</tissue>
    </source>
</reference>
<reference evidence="2" key="1">
    <citation type="submission" date="2012-11" db="EMBL/GenBank/DDBJ databases">
        <authorList>
            <person name="Lucero-Rivera Y.E."/>
            <person name="Tovar-Ramirez D."/>
        </authorList>
    </citation>
    <scope>NUCLEOTIDE SEQUENCE</scope>
    <source>
        <tissue evidence="2">Salivary gland</tissue>
    </source>
</reference>
<dbReference type="AlphaFoldDB" id="L7MIE3"/>
<feature type="non-terminal residue" evidence="2">
    <location>
        <position position="1"/>
    </location>
</feature>
<feature type="compositionally biased region" description="Basic and acidic residues" evidence="1">
    <location>
        <begin position="62"/>
        <end position="77"/>
    </location>
</feature>
<keyword evidence="2" id="KW-0396">Initiation factor</keyword>
<feature type="compositionally biased region" description="Basic and acidic residues" evidence="1">
    <location>
        <begin position="86"/>
        <end position="96"/>
    </location>
</feature>